<dbReference type="EMBL" id="FNLM01000034">
    <property type="protein sequence ID" value="SDU72494.1"/>
    <property type="molecule type" value="Genomic_DNA"/>
</dbReference>
<evidence type="ECO:0000313" key="9">
    <source>
        <dbReference type="Proteomes" id="UP000183180"/>
    </source>
</evidence>
<evidence type="ECO:0000256" key="1">
    <source>
        <dbReference type="ARBA" id="ARBA00010641"/>
    </source>
</evidence>
<dbReference type="InterPro" id="IPR014284">
    <property type="entry name" value="RNA_pol_sigma-70_dom"/>
</dbReference>
<dbReference type="Proteomes" id="UP000183180">
    <property type="component" value="Unassembled WGS sequence"/>
</dbReference>
<dbReference type="InterPro" id="IPR013325">
    <property type="entry name" value="RNA_pol_sigma_r2"/>
</dbReference>
<gene>
    <name evidence="8" type="ORF">SAMN04488548_1343779</name>
</gene>
<dbReference type="GO" id="GO:0006352">
    <property type="term" value="P:DNA-templated transcription initiation"/>
    <property type="evidence" value="ECO:0007669"/>
    <property type="project" value="InterPro"/>
</dbReference>
<evidence type="ECO:0000256" key="4">
    <source>
        <dbReference type="ARBA" id="ARBA00023125"/>
    </source>
</evidence>
<dbReference type="SUPFAM" id="SSF88659">
    <property type="entry name" value="Sigma3 and sigma4 domains of RNA polymerase sigma factors"/>
    <property type="match status" value="1"/>
</dbReference>
<evidence type="ECO:0000256" key="2">
    <source>
        <dbReference type="ARBA" id="ARBA00023015"/>
    </source>
</evidence>
<feature type="domain" description="RNA polymerase sigma-70 region 2" evidence="6">
    <location>
        <begin position="31"/>
        <end position="97"/>
    </location>
</feature>
<dbReference type="AlphaFoldDB" id="A0A1H2KVH7"/>
<dbReference type="PANTHER" id="PTHR43133">
    <property type="entry name" value="RNA POLYMERASE ECF-TYPE SIGMA FACTO"/>
    <property type="match status" value="1"/>
</dbReference>
<keyword evidence="4" id="KW-0238">DNA-binding</keyword>
<comment type="similarity">
    <text evidence="1">Belongs to the sigma-70 factor family. ECF subfamily.</text>
</comment>
<dbReference type="InterPro" id="IPR013324">
    <property type="entry name" value="RNA_pol_sigma_r3/r4-like"/>
</dbReference>
<dbReference type="Pfam" id="PF08281">
    <property type="entry name" value="Sigma70_r4_2"/>
    <property type="match status" value="1"/>
</dbReference>
<evidence type="ECO:0000259" key="6">
    <source>
        <dbReference type="Pfam" id="PF04542"/>
    </source>
</evidence>
<dbReference type="NCBIfam" id="TIGR02937">
    <property type="entry name" value="sigma70-ECF"/>
    <property type="match status" value="1"/>
</dbReference>
<accession>A0A1H2KVH7</accession>
<evidence type="ECO:0000256" key="5">
    <source>
        <dbReference type="ARBA" id="ARBA00023163"/>
    </source>
</evidence>
<sequence length="191" mass="20682">MAGGNDAVDLRTDEQLLRAHVAGDPDAFSDLVNRHLDYLWSVAIRTSQSPEDAADGLQDALLAAHRTARDFRSDAKVTSWLHRIVVNACLDRIRRNNARRTVPLPEWDVMSIADTSDDIAAVDLSVSIGRALHALPDGQRQAIVAVDLEGYSIAEAASLLGVAEGTIKSRCARGRLKLAQVLGHLRTADEA</sequence>
<keyword evidence="2" id="KW-0805">Transcription regulation</keyword>
<evidence type="ECO:0000256" key="3">
    <source>
        <dbReference type="ARBA" id="ARBA00023082"/>
    </source>
</evidence>
<dbReference type="InterPro" id="IPR007627">
    <property type="entry name" value="RNA_pol_sigma70_r2"/>
</dbReference>
<dbReference type="Gene3D" id="1.10.10.10">
    <property type="entry name" value="Winged helix-like DNA-binding domain superfamily/Winged helix DNA-binding domain"/>
    <property type="match status" value="1"/>
</dbReference>
<dbReference type="NCBIfam" id="NF007225">
    <property type="entry name" value="PRK09643.1"/>
    <property type="match status" value="1"/>
</dbReference>
<evidence type="ECO:0000313" key="8">
    <source>
        <dbReference type="EMBL" id="SDU72494.1"/>
    </source>
</evidence>
<dbReference type="InterPro" id="IPR013249">
    <property type="entry name" value="RNA_pol_sigma70_r4_t2"/>
</dbReference>
<dbReference type="Pfam" id="PF04542">
    <property type="entry name" value="Sigma70_r2"/>
    <property type="match status" value="1"/>
</dbReference>
<dbReference type="Gene3D" id="1.10.1740.10">
    <property type="match status" value="1"/>
</dbReference>
<name>A0A1H2KVH7_9ACTN</name>
<dbReference type="InterPro" id="IPR036388">
    <property type="entry name" value="WH-like_DNA-bd_sf"/>
</dbReference>
<feature type="domain" description="RNA polymerase sigma factor 70 region 4 type 2" evidence="7">
    <location>
        <begin position="127"/>
        <end position="178"/>
    </location>
</feature>
<dbReference type="CDD" id="cd06171">
    <property type="entry name" value="Sigma70_r4"/>
    <property type="match status" value="1"/>
</dbReference>
<dbReference type="GO" id="GO:0003677">
    <property type="term" value="F:DNA binding"/>
    <property type="evidence" value="ECO:0007669"/>
    <property type="project" value="UniProtKB-KW"/>
</dbReference>
<dbReference type="PANTHER" id="PTHR43133:SF50">
    <property type="entry name" value="ECF RNA POLYMERASE SIGMA FACTOR SIGM"/>
    <property type="match status" value="1"/>
</dbReference>
<dbReference type="RefSeq" id="WP_074852324.1">
    <property type="nucleotide sequence ID" value="NZ_FNLM01000034.1"/>
</dbReference>
<protein>
    <submittedName>
        <fullName evidence="8">RNA polymerase sigma-70 factor, ECF subfamily</fullName>
    </submittedName>
</protein>
<dbReference type="OrthoDB" id="9780326at2"/>
<dbReference type="GO" id="GO:0016987">
    <property type="term" value="F:sigma factor activity"/>
    <property type="evidence" value="ECO:0007669"/>
    <property type="project" value="UniProtKB-KW"/>
</dbReference>
<keyword evidence="3" id="KW-0731">Sigma factor</keyword>
<dbReference type="SUPFAM" id="SSF88946">
    <property type="entry name" value="Sigma2 domain of RNA polymerase sigma factors"/>
    <property type="match status" value="1"/>
</dbReference>
<organism evidence="8 9">
    <name type="scientific">Gordonia westfalica</name>
    <dbReference type="NCBI Taxonomy" id="158898"/>
    <lineage>
        <taxon>Bacteria</taxon>
        <taxon>Bacillati</taxon>
        <taxon>Actinomycetota</taxon>
        <taxon>Actinomycetes</taxon>
        <taxon>Mycobacteriales</taxon>
        <taxon>Gordoniaceae</taxon>
        <taxon>Gordonia</taxon>
    </lineage>
</organism>
<evidence type="ECO:0000259" key="7">
    <source>
        <dbReference type="Pfam" id="PF08281"/>
    </source>
</evidence>
<proteinExistence type="inferred from homology"/>
<dbReference type="STRING" id="158898.SAMN04488548_1343779"/>
<dbReference type="InterPro" id="IPR039425">
    <property type="entry name" value="RNA_pol_sigma-70-like"/>
</dbReference>
<keyword evidence="5" id="KW-0804">Transcription</keyword>
<reference evidence="8 9" key="1">
    <citation type="submission" date="2016-10" db="EMBL/GenBank/DDBJ databases">
        <authorList>
            <person name="de Groot N.N."/>
        </authorList>
    </citation>
    <scope>NUCLEOTIDE SEQUENCE [LARGE SCALE GENOMIC DNA]</scope>
    <source>
        <strain evidence="8 9">DSM 44215</strain>
    </source>
</reference>